<keyword evidence="2" id="KW-1185">Reference proteome</keyword>
<organism evidence="1 2">
    <name type="scientific">Eubacterium uniforme</name>
    <dbReference type="NCBI Taxonomy" id="39495"/>
    <lineage>
        <taxon>Bacteria</taxon>
        <taxon>Bacillati</taxon>
        <taxon>Bacillota</taxon>
        <taxon>Clostridia</taxon>
        <taxon>Eubacteriales</taxon>
        <taxon>Eubacteriaceae</taxon>
        <taxon>Eubacterium</taxon>
    </lineage>
</organism>
<sequence>MNTLFIDYLFTKRILVNTNENQNTNEDTRFEAMVALGHLFGIKIVSGMELVSKEMIEDASRNLGVDVPKPFYRGFPKSVRKLTKQRLLFDQMLHYLKTYGLGDFSETDHSRFEEDYERVAFAEDVKIKEFKVVGEKEAYALLGEYVDNMLAGTRPLNDVQFSVVLAYITEVNADVERIASKNTCVKLLLNTRDYRLAKFLNLSDVVKLVDELNFEVYKNTNIKKLNLKNVDRKFITNVIDEIIANGNCDIVNCYEKKKIFNGLLHHIHYVPKTEDAKEFVDCMRNAGNNSVYSRFEKMMDEGDIKSAVDVLKNGKGSGAILRNLNYIISRCQNKEDVVYTLENLDSRNGLVLLQLLFKYVNKSVDELNMRRVFKFTKFNLMKVHKETENEYAKRKSFIDEENARIIVSYIEKLLKEKFENKLGKVYIDSNMKNYALPISEATSNLGFGVLTRGSRISIGNSKVVRAFTYWEKVHDIDLSVIGFDENGNATEFSWRTMWNNQSDAITYSGDETSGYNGGSEYFDININAMKKLYPNMRYMVFCDNVFSNKNFSKCFCKAGFMQRDEVNSGEIYEPKTVESSFLIDCDSRFAYLFGIDLLTRELIWLNMSRSSQSAVAGANDNTFILEAFRITDVMNMDKFFRMLAAEVVYNIEDADVIVTDKKSIYVDSSKTIIREYDHEKMIALMNE</sequence>
<dbReference type="RefSeq" id="WP_078765984.1">
    <property type="nucleotide sequence ID" value="NZ_FUXZ01000006.1"/>
</dbReference>
<name>A0A1T4VKK8_9FIRM</name>
<dbReference type="Proteomes" id="UP000190814">
    <property type="component" value="Unassembled WGS sequence"/>
</dbReference>
<dbReference type="STRING" id="39495.SAMN02745111_01111"/>
<evidence type="ECO:0008006" key="3">
    <source>
        <dbReference type="Google" id="ProtNLM"/>
    </source>
</evidence>
<evidence type="ECO:0000313" key="2">
    <source>
        <dbReference type="Proteomes" id="UP000190814"/>
    </source>
</evidence>
<dbReference type="OrthoDB" id="415622at2"/>
<reference evidence="1 2" key="1">
    <citation type="submission" date="2017-02" db="EMBL/GenBank/DDBJ databases">
        <authorList>
            <person name="Peterson S.W."/>
        </authorList>
    </citation>
    <scope>NUCLEOTIDE SEQUENCE [LARGE SCALE GENOMIC DNA]</scope>
    <source>
        <strain evidence="1 2">ATCC 35992</strain>
    </source>
</reference>
<gene>
    <name evidence="1" type="ORF">SAMN02745111_01111</name>
</gene>
<proteinExistence type="predicted"/>
<accession>A0A1T4VKK8</accession>
<dbReference type="Gene3D" id="2.60.60.30">
    <property type="entry name" value="sav2460 like domains"/>
    <property type="match status" value="1"/>
</dbReference>
<protein>
    <recommendedName>
        <fullName evidence="3">TerD domain-containing protein</fullName>
    </recommendedName>
</protein>
<evidence type="ECO:0000313" key="1">
    <source>
        <dbReference type="EMBL" id="SKA65463.1"/>
    </source>
</evidence>
<dbReference type="EMBL" id="FUXZ01000006">
    <property type="protein sequence ID" value="SKA65463.1"/>
    <property type="molecule type" value="Genomic_DNA"/>
</dbReference>
<dbReference type="AlphaFoldDB" id="A0A1T4VKK8"/>